<dbReference type="InParanoid" id="F6H9W5"/>
<proteinExistence type="predicted"/>
<protein>
    <submittedName>
        <fullName evidence="1">Uncharacterized protein</fullName>
    </submittedName>
</protein>
<reference evidence="2" key="1">
    <citation type="journal article" date="2007" name="Nature">
        <title>The grapevine genome sequence suggests ancestral hexaploidization in major angiosperm phyla.</title>
        <authorList>
            <consortium name="The French-Italian Public Consortium for Grapevine Genome Characterization."/>
            <person name="Jaillon O."/>
            <person name="Aury J.-M."/>
            <person name="Noel B."/>
            <person name="Policriti A."/>
            <person name="Clepet C."/>
            <person name="Casagrande A."/>
            <person name="Choisne N."/>
            <person name="Aubourg S."/>
            <person name="Vitulo N."/>
            <person name="Jubin C."/>
            <person name="Vezzi A."/>
            <person name="Legeai F."/>
            <person name="Hugueney P."/>
            <person name="Dasilva C."/>
            <person name="Horner D."/>
            <person name="Mica E."/>
            <person name="Jublot D."/>
            <person name="Poulain J."/>
            <person name="Bruyere C."/>
            <person name="Billault A."/>
            <person name="Segurens B."/>
            <person name="Gouyvenoux M."/>
            <person name="Ugarte E."/>
            <person name="Cattonaro F."/>
            <person name="Anthouard V."/>
            <person name="Vico V."/>
            <person name="Del Fabbro C."/>
            <person name="Alaux M."/>
            <person name="Di Gaspero G."/>
            <person name="Dumas V."/>
            <person name="Felice N."/>
            <person name="Paillard S."/>
            <person name="Juman I."/>
            <person name="Moroldo M."/>
            <person name="Scalabrin S."/>
            <person name="Canaguier A."/>
            <person name="Le Clainche I."/>
            <person name="Malacrida G."/>
            <person name="Durand E."/>
            <person name="Pesole G."/>
            <person name="Laucou V."/>
            <person name="Chatelet P."/>
            <person name="Merdinoglu D."/>
            <person name="Delledonne M."/>
            <person name="Pezzotti M."/>
            <person name="Lecharny A."/>
            <person name="Scarpelli C."/>
            <person name="Artiguenave F."/>
            <person name="Pe M.E."/>
            <person name="Valle G."/>
            <person name="Morgante M."/>
            <person name="Caboche M."/>
            <person name="Adam-Blondon A.-F."/>
            <person name="Weissenbach J."/>
            <person name="Quetier F."/>
            <person name="Wincker P."/>
        </authorList>
    </citation>
    <scope>NUCLEOTIDE SEQUENCE [LARGE SCALE GENOMIC DNA]</scope>
    <source>
        <strain evidence="2">cv. Pinot noir / PN40024</strain>
    </source>
</reference>
<organism evidence="1 2">
    <name type="scientific">Vitis vinifera</name>
    <name type="common">Grape</name>
    <dbReference type="NCBI Taxonomy" id="29760"/>
    <lineage>
        <taxon>Eukaryota</taxon>
        <taxon>Viridiplantae</taxon>
        <taxon>Streptophyta</taxon>
        <taxon>Embryophyta</taxon>
        <taxon>Tracheophyta</taxon>
        <taxon>Spermatophyta</taxon>
        <taxon>Magnoliopsida</taxon>
        <taxon>eudicotyledons</taxon>
        <taxon>Gunneridae</taxon>
        <taxon>Pentapetalae</taxon>
        <taxon>rosids</taxon>
        <taxon>Vitales</taxon>
        <taxon>Vitaceae</taxon>
        <taxon>Viteae</taxon>
        <taxon>Vitis</taxon>
    </lineage>
</organism>
<keyword evidence="2" id="KW-1185">Reference proteome</keyword>
<dbReference type="HOGENOM" id="CLU_3411313_0_0_1"/>
<evidence type="ECO:0000313" key="1">
    <source>
        <dbReference type="EMBL" id="CCB49008.1"/>
    </source>
</evidence>
<dbReference type="PaxDb" id="29760-VIT_19s0085g00360.t01"/>
<sequence>MDQILNKWVVLSAMNPGVLPGNNVNYPTT</sequence>
<dbReference type="Proteomes" id="UP000009183">
    <property type="component" value="Chromosome 19"/>
</dbReference>
<dbReference type="EMBL" id="FN595503">
    <property type="protein sequence ID" value="CCB49008.1"/>
    <property type="molecule type" value="Genomic_DNA"/>
</dbReference>
<name>F6H9W5_VITVI</name>
<evidence type="ECO:0000313" key="2">
    <source>
        <dbReference type="Proteomes" id="UP000009183"/>
    </source>
</evidence>
<gene>
    <name evidence="1" type="ordered locus">VIT_19s0085g00360</name>
</gene>
<accession>F6H9W5</accession>
<dbReference type="AlphaFoldDB" id="F6H9W5"/>